<dbReference type="EMBL" id="JAIWYP010000007">
    <property type="protein sequence ID" value="KAH3800923.1"/>
    <property type="molecule type" value="Genomic_DNA"/>
</dbReference>
<proteinExistence type="predicted"/>
<name>A0A9D4FLB8_DREPO</name>
<gene>
    <name evidence="1" type="ORF">DPMN_154563</name>
    <name evidence="2" type="ORF">DPMN_154566</name>
</gene>
<evidence type="ECO:0000313" key="3">
    <source>
        <dbReference type="Proteomes" id="UP000828390"/>
    </source>
</evidence>
<reference evidence="1" key="2">
    <citation type="submission" date="2020-11" db="EMBL/GenBank/DDBJ databases">
        <authorList>
            <person name="McCartney M.A."/>
            <person name="Auch B."/>
            <person name="Kono T."/>
            <person name="Mallez S."/>
            <person name="Becker A."/>
            <person name="Gohl D.M."/>
            <person name="Silverstein K.A.T."/>
            <person name="Koren S."/>
            <person name="Bechman K.B."/>
            <person name="Herman A."/>
            <person name="Abrahante J.E."/>
            <person name="Garbe J."/>
        </authorList>
    </citation>
    <scope>NUCLEOTIDE SEQUENCE</scope>
    <source>
        <strain evidence="1">Duluth1</strain>
        <tissue evidence="1">Whole animal</tissue>
    </source>
</reference>
<accession>A0A9D4FLB8</accession>
<sequence length="88" mass="9635">MAVGFPVRRPCSKGRLRKGIQLRCLRESCVGLIAGSPILSSRGTLRTDTGTVYRVPTGAVVYFPPELEAARHPLVLHGCQMNGIDWIM</sequence>
<dbReference type="Proteomes" id="UP000828390">
    <property type="component" value="Unassembled WGS sequence"/>
</dbReference>
<protein>
    <submittedName>
        <fullName evidence="1">Uncharacterized protein</fullName>
    </submittedName>
</protein>
<evidence type="ECO:0000313" key="1">
    <source>
        <dbReference type="EMBL" id="KAH3800920.1"/>
    </source>
</evidence>
<comment type="caution">
    <text evidence="1">The sequence shown here is derived from an EMBL/GenBank/DDBJ whole genome shotgun (WGS) entry which is preliminary data.</text>
</comment>
<evidence type="ECO:0000313" key="2">
    <source>
        <dbReference type="EMBL" id="KAH3800923.1"/>
    </source>
</evidence>
<reference evidence="1" key="1">
    <citation type="journal article" date="2019" name="bioRxiv">
        <title>The Genome of the Zebra Mussel, Dreissena polymorpha: A Resource for Invasive Species Research.</title>
        <authorList>
            <person name="McCartney M.A."/>
            <person name="Auch B."/>
            <person name="Kono T."/>
            <person name="Mallez S."/>
            <person name="Zhang Y."/>
            <person name="Obille A."/>
            <person name="Becker A."/>
            <person name="Abrahante J.E."/>
            <person name="Garbe J."/>
            <person name="Badalamenti J.P."/>
            <person name="Herman A."/>
            <person name="Mangelson H."/>
            <person name="Liachko I."/>
            <person name="Sullivan S."/>
            <person name="Sone E.D."/>
            <person name="Koren S."/>
            <person name="Silverstein K.A.T."/>
            <person name="Beckman K.B."/>
            <person name="Gohl D.M."/>
        </authorList>
    </citation>
    <scope>NUCLEOTIDE SEQUENCE</scope>
    <source>
        <strain evidence="1">Duluth1</strain>
        <tissue evidence="1">Whole animal</tissue>
    </source>
</reference>
<organism evidence="1 3">
    <name type="scientific">Dreissena polymorpha</name>
    <name type="common">Zebra mussel</name>
    <name type="synonym">Mytilus polymorpha</name>
    <dbReference type="NCBI Taxonomy" id="45954"/>
    <lineage>
        <taxon>Eukaryota</taxon>
        <taxon>Metazoa</taxon>
        <taxon>Spiralia</taxon>
        <taxon>Lophotrochozoa</taxon>
        <taxon>Mollusca</taxon>
        <taxon>Bivalvia</taxon>
        <taxon>Autobranchia</taxon>
        <taxon>Heteroconchia</taxon>
        <taxon>Euheterodonta</taxon>
        <taxon>Imparidentia</taxon>
        <taxon>Neoheterodontei</taxon>
        <taxon>Myida</taxon>
        <taxon>Dreissenoidea</taxon>
        <taxon>Dreissenidae</taxon>
        <taxon>Dreissena</taxon>
    </lineage>
</organism>
<dbReference type="AlphaFoldDB" id="A0A9D4FLB8"/>
<keyword evidence="3" id="KW-1185">Reference proteome</keyword>
<dbReference type="EMBL" id="JAIWYP010000007">
    <property type="protein sequence ID" value="KAH3800920.1"/>
    <property type="molecule type" value="Genomic_DNA"/>
</dbReference>